<evidence type="ECO:0000313" key="2">
    <source>
        <dbReference type="EMBL" id="KAA0191154.1"/>
    </source>
</evidence>
<name>A0A8E0RYE0_9TREM</name>
<comment type="caution">
    <text evidence="2">The sequence shown here is derived from an EMBL/GenBank/DDBJ whole genome shotgun (WGS) entry which is preliminary data.</text>
</comment>
<dbReference type="EMBL" id="LUCM01006524">
    <property type="protein sequence ID" value="KAA0191154.1"/>
    <property type="molecule type" value="Genomic_DNA"/>
</dbReference>
<keyword evidence="1" id="KW-0175">Coiled coil</keyword>
<accession>A0A8E0RYE0</accession>
<protein>
    <submittedName>
        <fullName evidence="2">Putative dna double-strand break repair rad50 ATPase</fullName>
    </submittedName>
</protein>
<feature type="coiled-coil region" evidence="1">
    <location>
        <begin position="297"/>
        <end position="345"/>
    </location>
</feature>
<reference evidence="2" key="1">
    <citation type="submission" date="2019-05" db="EMBL/GenBank/DDBJ databases">
        <title>Annotation for the trematode Fasciolopsis buski.</title>
        <authorList>
            <person name="Choi Y.-J."/>
        </authorList>
    </citation>
    <scope>NUCLEOTIDE SEQUENCE</scope>
    <source>
        <strain evidence="2">HT</strain>
        <tissue evidence="2">Whole worm</tissue>
    </source>
</reference>
<gene>
    <name evidence="2" type="ORF">FBUS_11382</name>
</gene>
<proteinExistence type="predicted"/>
<keyword evidence="3" id="KW-1185">Reference proteome</keyword>
<dbReference type="Proteomes" id="UP000728185">
    <property type="component" value="Unassembled WGS sequence"/>
</dbReference>
<evidence type="ECO:0000313" key="3">
    <source>
        <dbReference type="Proteomes" id="UP000728185"/>
    </source>
</evidence>
<sequence>MLFLQMQVAPQKLECLNRWIQLIVPSSSDFQTDNGLLLLQLIDLAKDSQLVATTAMEDRYNLVFTILSDFYLVDVDQLLRPTREQSGTSVYRQCCLLLLILAMGLRLKCRMFMTAAFKLPSCMHYCVVELTQPLIDDSLLTLSSFDGLLADSENQPLTPIRQSRLMKGSELLFLSLSPVAPVTCPPGPRQFSIRFGRPDPTSGSLKADDGAVLDNEFPSSTSASSHRFAEKRLTATQPVAFGGLDMLDSPLHALNTILDSPNLIPKAQYLAKLEESRHLSTELAEVRHLYEVTSADLDQLNAAYQSSELQRKEAELRLRRQEAELNDLRDELAHERESRSHWEQTARNIDRLVCSVLGRPA</sequence>
<dbReference type="OrthoDB" id="6243281at2759"/>
<dbReference type="AlphaFoldDB" id="A0A8E0RYE0"/>
<evidence type="ECO:0000256" key="1">
    <source>
        <dbReference type="SAM" id="Coils"/>
    </source>
</evidence>
<organism evidence="2 3">
    <name type="scientific">Fasciolopsis buskii</name>
    <dbReference type="NCBI Taxonomy" id="27845"/>
    <lineage>
        <taxon>Eukaryota</taxon>
        <taxon>Metazoa</taxon>
        <taxon>Spiralia</taxon>
        <taxon>Lophotrochozoa</taxon>
        <taxon>Platyhelminthes</taxon>
        <taxon>Trematoda</taxon>
        <taxon>Digenea</taxon>
        <taxon>Plagiorchiida</taxon>
        <taxon>Echinostomata</taxon>
        <taxon>Echinostomatoidea</taxon>
        <taxon>Fasciolidae</taxon>
        <taxon>Fasciolopsis</taxon>
    </lineage>
</organism>